<keyword evidence="1" id="KW-1133">Transmembrane helix</keyword>
<sequence>MTESEPPKRDGTQAPTSNMDQLGLGIIALTVVLAVGWWLSEPVDPFPVKGLLVVLILLVVGFGIRLEGVIRNNDHRRS</sequence>
<gene>
    <name evidence="2" type="ORF">H4W81_007179</name>
</gene>
<keyword evidence="1" id="KW-0472">Membrane</keyword>
<name>A0ABR9KQU3_9ACTN</name>
<evidence type="ECO:0000256" key="1">
    <source>
        <dbReference type="SAM" id="Phobius"/>
    </source>
</evidence>
<dbReference type="RefSeq" id="WP_192778789.1">
    <property type="nucleotide sequence ID" value="NZ_BAAASY010000008.1"/>
</dbReference>
<evidence type="ECO:0000313" key="2">
    <source>
        <dbReference type="EMBL" id="MBE1564400.1"/>
    </source>
</evidence>
<protein>
    <submittedName>
        <fullName evidence="2">Di/tricarboxylate transporter</fullName>
    </submittedName>
</protein>
<proteinExistence type="predicted"/>
<accession>A0ABR9KQU3</accession>
<feature type="transmembrane region" description="Helical" evidence="1">
    <location>
        <begin position="21"/>
        <end position="39"/>
    </location>
</feature>
<dbReference type="Proteomes" id="UP000661607">
    <property type="component" value="Unassembled WGS sequence"/>
</dbReference>
<reference evidence="2 3" key="1">
    <citation type="submission" date="2020-10" db="EMBL/GenBank/DDBJ databases">
        <title>Sequencing the genomes of 1000 actinobacteria strains.</title>
        <authorList>
            <person name="Klenk H.-P."/>
        </authorList>
    </citation>
    <scope>NUCLEOTIDE SEQUENCE [LARGE SCALE GENOMIC DNA]</scope>
    <source>
        <strain evidence="2 3">DSM 43748</strain>
    </source>
</reference>
<comment type="caution">
    <text evidence="2">The sequence shown here is derived from an EMBL/GenBank/DDBJ whole genome shotgun (WGS) entry which is preliminary data.</text>
</comment>
<evidence type="ECO:0000313" key="3">
    <source>
        <dbReference type="Proteomes" id="UP000661607"/>
    </source>
</evidence>
<feature type="transmembrane region" description="Helical" evidence="1">
    <location>
        <begin position="51"/>
        <end position="70"/>
    </location>
</feature>
<dbReference type="EMBL" id="JADBEF010000001">
    <property type="protein sequence ID" value="MBE1564400.1"/>
    <property type="molecule type" value="Genomic_DNA"/>
</dbReference>
<keyword evidence="3" id="KW-1185">Reference proteome</keyword>
<organism evidence="2 3">
    <name type="scientific">Nonomuraea africana</name>
    <dbReference type="NCBI Taxonomy" id="46171"/>
    <lineage>
        <taxon>Bacteria</taxon>
        <taxon>Bacillati</taxon>
        <taxon>Actinomycetota</taxon>
        <taxon>Actinomycetes</taxon>
        <taxon>Streptosporangiales</taxon>
        <taxon>Streptosporangiaceae</taxon>
        <taxon>Nonomuraea</taxon>
    </lineage>
</organism>
<keyword evidence="1" id="KW-0812">Transmembrane</keyword>